<keyword evidence="3 4" id="KW-0949">S-adenosyl-L-methionine</keyword>
<keyword evidence="1 4" id="KW-0489">Methyltransferase</keyword>
<feature type="binding site" evidence="4">
    <location>
        <position position="94"/>
    </location>
    <ligand>
        <name>S-adenosyl-L-methionine</name>
        <dbReference type="ChEBI" id="CHEBI:59789"/>
    </ligand>
</feature>
<comment type="caution">
    <text evidence="4">Lacks conserved residue(s) required for the propagation of feature annotation.</text>
</comment>
<keyword evidence="2 4" id="KW-0808">Transferase</keyword>
<dbReference type="GO" id="GO:0008171">
    <property type="term" value="F:O-methyltransferase activity"/>
    <property type="evidence" value="ECO:0007669"/>
    <property type="project" value="InterPro"/>
</dbReference>
<dbReference type="OrthoDB" id="9799672at2"/>
<dbReference type="InterPro" id="IPR002935">
    <property type="entry name" value="SAM_O-MeTrfase"/>
</dbReference>
<keyword evidence="4" id="KW-0819">tRNA processing</keyword>
<reference evidence="5 6" key="1">
    <citation type="submission" date="2012-09" db="EMBL/GenBank/DDBJ databases">
        <title>The Genome Sequence of Alloiococcus otitis ATCC 51267.</title>
        <authorList>
            <consortium name="The Broad Institute Genome Sequencing Platform"/>
            <person name="Earl A."/>
            <person name="Ward D."/>
            <person name="Feldgarden M."/>
            <person name="Gevers D."/>
            <person name="Huys G."/>
            <person name="Walker B."/>
            <person name="Young S.K."/>
            <person name="Zeng Q."/>
            <person name="Gargeya S."/>
            <person name="Fitzgerald M."/>
            <person name="Haas B."/>
            <person name="Abouelleil A."/>
            <person name="Alvarado L."/>
            <person name="Arachchi H.M."/>
            <person name="Berlin A.M."/>
            <person name="Chapman S.B."/>
            <person name="Goldberg J."/>
            <person name="Griggs A."/>
            <person name="Gujja S."/>
            <person name="Hansen M."/>
            <person name="Howarth C."/>
            <person name="Imamovic A."/>
            <person name="Larimer J."/>
            <person name="McCowen C."/>
            <person name="Montmayeur A."/>
            <person name="Murphy C."/>
            <person name="Neiman D."/>
            <person name="Pearson M."/>
            <person name="Priest M."/>
            <person name="Roberts A."/>
            <person name="Saif S."/>
            <person name="Shea T."/>
            <person name="Sisk P."/>
            <person name="Sykes S."/>
            <person name="Wortman J."/>
            <person name="Nusbaum C."/>
            <person name="Birren B."/>
        </authorList>
    </citation>
    <scope>NUCLEOTIDE SEQUENCE [LARGE SCALE GENOMIC DNA]</scope>
    <source>
        <strain evidence="5 6">ATCC 51267</strain>
    </source>
</reference>
<comment type="function">
    <text evidence="4">Catalyzes the methylation of 5-hydroxyuridine (ho5U) to form 5-methoxyuridine (mo5U) at position 34 in tRNAs.</text>
</comment>
<evidence type="ECO:0000313" key="6">
    <source>
        <dbReference type="Proteomes" id="UP000009875"/>
    </source>
</evidence>
<sequence length="235" mass="26825">MHKRNEMMDRPVINNDVREFLRKGQKQLTGPLKELESFAHQNRIPVIPHETVVFLIWLFHQVQPKAVLEVGTAIGFSAALMADQMEGGHVTTIERNPDMYQRAEKVFADLNLEDKISLKKGQAKEILQELASDTYDFIFMDSAKAKYYSFFPDCFRLLQRGGIIAVDDVLQGGTILQDQEEIPKRVRKIHRKLNDFLDVVLDHPALDASILPLGDGLLLITKKEEADFSFMQEDG</sequence>
<dbReference type="RefSeq" id="WP_003777859.1">
    <property type="nucleotide sequence ID" value="NZ_JH992958.1"/>
</dbReference>
<dbReference type="PATRIC" id="fig|883081.3.peg.926"/>
<dbReference type="InterPro" id="IPR029063">
    <property type="entry name" value="SAM-dependent_MTases_sf"/>
</dbReference>
<name>K9E8U3_9LACT</name>
<dbReference type="GO" id="GO:0008757">
    <property type="term" value="F:S-adenosylmethionine-dependent methyltransferase activity"/>
    <property type="evidence" value="ECO:0007669"/>
    <property type="project" value="TreeGrafter"/>
</dbReference>
<dbReference type="GO" id="GO:0016300">
    <property type="term" value="F:tRNA (uridine) methyltransferase activity"/>
    <property type="evidence" value="ECO:0007669"/>
    <property type="project" value="UniProtKB-UniRule"/>
</dbReference>
<organism evidence="5 6">
    <name type="scientific">Alloiococcus otitis ATCC 51267</name>
    <dbReference type="NCBI Taxonomy" id="883081"/>
    <lineage>
        <taxon>Bacteria</taxon>
        <taxon>Bacillati</taxon>
        <taxon>Bacillota</taxon>
        <taxon>Bacilli</taxon>
        <taxon>Lactobacillales</taxon>
        <taxon>Carnobacteriaceae</taxon>
        <taxon>Alloiococcus</taxon>
    </lineage>
</organism>
<keyword evidence="6" id="KW-1185">Reference proteome</keyword>
<dbReference type="SUPFAM" id="SSF53335">
    <property type="entry name" value="S-adenosyl-L-methionine-dependent methyltransferases"/>
    <property type="match status" value="1"/>
</dbReference>
<accession>K9E8U3</accession>
<dbReference type="eggNOG" id="COG4122">
    <property type="taxonomic scope" value="Bacteria"/>
</dbReference>
<dbReference type="Proteomes" id="UP000009875">
    <property type="component" value="Unassembled WGS sequence"/>
</dbReference>
<comment type="similarity">
    <text evidence="4">Belongs to the class I-like SAM-binding methyltransferase superfamily. Cation-dependent O-methyltransferase family.</text>
</comment>
<dbReference type="PANTHER" id="PTHR10509">
    <property type="entry name" value="O-METHYLTRANSFERASE-RELATED"/>
    <property type="match status" value="1"/>
</dbReference>
<evidence type="ECO:0000256" key="1">
    <source>
        <dbReference type="ARBA" id="ARBA00022603"/>
    </source>
</evidence>
<protein>
    <recommendedName>
        <fullName evidence="4">tRNA 5-hydroxyuridine methyltransferase</fullName>
        <ecNumber evidence="4">2.1.1.-</ecNumber>
    </recommendedName>
    <alternativeName>
        <fullName evidence="4">ho5U methyltransferase</fullName>
    </alternativeName>
</protein>
<proteinExistence type="inferred from homology"/>
<evidence type="ECO:0000313" key="5">
    <source>
        <dbReference type="EMBL" id="EKU93634.1"/>
    </source>
</evidence>
<evidence type="ECO:0000256" key="2">
    <source>
        <dbReference type="ARBA" id="ARBA00022679"/>
    </source>
</evidence>
<dbReference type="EMBL" id="AGXA01000018">
    <property type="protein sequence ID" value="EKU93634.1"/>
    <property type="molecule type" value="Genomic_DNA"/>
</dbReference>
<dbReference type="GO" id="GO:0030488">
    <property type="term" value="P:tRNA methylation"/>
    <property type="evidence" value="ECO:0007669"/>
    <property type="project" value="UniProtKB-UniRule"/>
</dbReference>
<dbReference type="PROSITE" id="PS51682">
    <property type="entry name" value="SAM_OMT_I"/>
    <property type="match status" value="1"/>
</dbReference>
<comment type="caution">
    <text evidence="5">The sequence shown here is derived from an EMBL/GenBank/DDBJ whole genome shotgun (WGS) entry which is preliminary data.</text>
</comment>
<dbReference type="InterPro" id="IPR043675">
    <property type="entry name" value="TrmR_methyltr"/>
</dbReference>
<dbReference type="CDD" id="cd02440">
    <property type="entry name" value="AdoMet_MTases"/>
    <property type="match status" value="1"/>
</dbReference>
<feature type="binding site" evidence="4">
    <location>
        <position position="47"/>
    </location>
    <ligand>
        <name>S-adenosyl-L-methionine</name>
        <dbReference type="ChEBI" id="CHEBI:59789"/>
    </ligand>
</feature>
<dbReference type="HOGENOM" id="CLU_067676_4_0_9"/>
<dbReference type="HAMAP" id="MF_02217">
    <property type="entry name" value="TrmR_methyltr"/>
    <property type="match status" value="1"/>
</dbReference>
<dbReference type="InterPro" id="IPR050362">
    <property type="entry name" value="Cation-dep_OMT"/>
</dbReference>
<dbReference type="Gene3D" id="3.40.50.150">
    <property type="entry name" value="Vaccinia Virus protein VP39"/>
    <property type="match status" value="1"/>
</dbReference>
<dbReference type="AlphaFoldDB" id="K9E8U3"/>
<dbReference type="Pfam" id="PF01596">
    <property type="entry name" value="Methyltransf_3"/>
    <property type="match status" value="1"/>
</dbReference>
<evidence type="ECO:0000256" key="3">
    <source>
        <dbReference type="ARBA" id="ARBA00022691"/>
    </source>
</evidence>
<feature type="binding site" evidence="4">
    <location>
        <position position="141"/>
    </location>
    <ligand>
        <name>S-adenosyl-L-methionine</name>
        <dbReference type="ChEBI" id="CHEBI:59789"/>
    </ligand>
</feature>
<dbReference type="EC" id="2.1.1.-" evidence="4"/>
<dbReference type="STRING" id="883081.HMPREF9698_00929"/>
<comment type="subunit">
    <text evidence="4">Homodimer.</text>
</comment>
<feature type="binding site" evidence="4">
    <location>
        <position position="77"/>
    </location>
    <ligand>
        <name>S-adenosyl-L-methionine</name>
        <dbReference type="ChEBI" id="CHEBI:59789"/>
    </ligand>
</feature>
<gene>
    <name evidence="4" type="primary">trmR</name>
    <name evidence="5" type="ORF">HMPREF9698_00929</name>
</gene>
<evidence type="ECO:0000256" key="4">
    <source>
        <dbReference type="HAMAP-Rule" id="MF_02217"/>
    </source>
</evidence>
<dbReference type="PANTHER" id="PTHR10509:SF14">
    <property type="entry name" value="CAFFEOYL-COA O-METHYLTRANSFERASE 3-RELATED"/>
    <property type="match status" value="1"/>
</dbReference>
<comment type="catalytic activity">
    <reaction evidence="4">
        <text>5-hydroxyuridine(34) in tRNA + S-adenosyl-L-methionine = 5-methoxyuridine(34) in tRNA + S-adenosyl-L-homocysteine + H(+)</text>
        <dbReference type="Rhea" id="RHEA:60524"/>
        <dbReference type="Rhea" id="RHEA-COMP:13381"/>
        <dbReference type="Rhea" id="RHEA-COMP:15591"/>
        <dbReference type="ChEBI" id="CHEBI:15378"/>
        <dbReference type="ChEBI" id="CHEBI:57856"/>
        <dbReference type="ChEBI" id="CHEBI:59789"/>
        <dbReference type="ChEBI" id="CHEBI:136877"/>
        <dbReference type="ChEBI" id="CHEBI:143860"/>
    </reaction>
</comment>